<evidence type="ECO:0000256" key="10">
    <source>
        <dbReference type="ARBA" id="ARBA00022984"/>
    </source>
</evidence>
<dbReference type="GO" id="GO:0005524">
    <property type="term" value="F:ATP binding"/>
    <property type="evidence" value="ECO:0007669"/>
    <property type="project" value="UniProtKB-KW"/>
</dbReference>
<keyword evidence="8" id="KW-0067">ATP-binding</keyword>
<evidence type="ECO:0000256" key="2">
    <source>
        <dbReference type="ARBA" id="ARBA00004752"/>
    </source>
</evidence>
<dbReference type="InterPro" id="IPR013221">
    <property type="entry name" value="Mur_ligase_cen"/>
</dbReference>
<dbReference type="Pfam" id="PF01225">
    <property type="entry name" value="Mur_ligase"/>
    <property type="match status" value="1"/>
</dbReference>
<evidence type="ECO:0000256" key="3">
    <source>
        <dbReference type="ARBA" id="ARBA00012211"/>
    </source>
</evidence>
<comment type="caution">
    <text evidence="18">The sequence shown here is derived from an EMBL/GenBank/DDBJ whole genome shotgun (WGS) entry which is preliminary data.</text>
</comment>
<dbReference type="GO" id="GO:0009252">
    <property type="term" value="P:peptidoglycan biosynthetic process"/>
    <property type="evidence" value="ECO:0007669"/>
    <property type="project" value="UniProtKB-UniRule"/>
</dbReference>
<dbReference type="UniPathway" id="UPA00219"/>
<keyword evidence="10" id="KW-0573">Peptidoglycan synthesis</keyword>
<dbReference type="InterPro" id="IPR036615">
    <property type="entry name" value="Mur_ligase_C_dom_sf"/>
</dbReference>
<dbReference type="InterPro" id="IPR005758">
    <property type="entry name" value="UDP-N-AcMur_Ala_ligase_MurC"/>
</dbReference>
<evidence type="ECO:0000256" key="6">
    <source>
        <dbReference type="ARBA" id="ARBA00022618"/>
    </source>
</evidence>
<dbReference type="Gene3D" id="3.90.190.20">
    <property type="entry name" value="Mur ligase, C-terminal domain"/>
    <property type="match status" value="1"/>
</dbReference>
<dbReference type="SUPFAM" id="SSF53623">
    <property type="entry name" value="MurD-like peptide ligases, catalytic domain"/>
    <property type="match status" value="1"/>
</dbReference>
<gene>
    <name evidence="18" type="ORF">A2788_01170</name>
</gene>
<dbReference type="GO" id="GO:0008360">
    <property type="term" value="P:regulation of cell shape"/>
    <property type="evidence" value="ECO:0007669"/>
    <property type="project" value="UniProtKB-KW"/>
</dbReference>
<dbReference type="InterPro" id="IPR004101">
    <property type="entry name" value="Mur_ligase_C"/>
</dbReference>
<dbReference type="GO" id="GO:0005737">
    <property type="term" value="C:cytoplasm"/>
    <property type="evidence" value="ECO:0007669"/>
    <property type="project" value="UniProtKB-SubCell"/>
</dbReference>
<evidence type="ECO:0000259" key="15">
    <source>
        <dbReference type="Pfam" id="PF01225"/>
    </source>
</evidence>
<evidence type="ECO:0000256" key="9">
    <source>
        <dbReference type="ARBA" id="ARBA00022960"/>
    </source>
</evidence>
<dbReference type="InterPro" id="IPR036565">
    <property type="entry name" value="Mur-like_cat_sf"/>
</dbReference>
<proteinExistence type="predicted"/>
<feature type="domain" description="Mur ligase C-terminal" evidence="16">
    <location>
        <begin position="307"/>
        <end position="439"/>
    </location>
</feature>
<dbReference type="GO" id="GO:0008763">
    <property type="term" value="F:UDP-N-acetylmuramate-L-alanine ligase activity"/>
    <property type="evidence" value="ECO:0007669"/>
    <property type="project" value="UniProtKB-UniRule"/>
</dbReference>
<evidence type="ECO:0000256" key="7">
    <source>
        <dbReference type="ARBA" id="ARBA00022741"/>
    </source>
</evidence>
<dbReference type="InterPro" id="IPR000713">
    <property type="entry name" value="Mur_ligase_N"/>
</dbReference>
<evidence type="ECO:0000256" key="5">
    <source>
        <dbReference type="ARBA" id="ARBA00022598"/>
    </source>
</evidence>
<dbReference type="Pfam" id="PF02875">
    <property type="entry name" value="Mur_ligase_C"/>
    <property type="match status" value="1"/>
</dbReference>
<keyword evidence="7" id="KW-0547">Nucleotide-binding</keyword>
<comment type="pathway">
    <text evidence="2">Cell wall biogenesis; peptidoglycan biosynthesis.</text>
</comment>
<dbReference type="SUPFAM" id="SSF53244">
    <property type="entry name" value="MurD-like peptide ligases, peptide-binding domain"/>
    <property type="match status" value="1"/>
</dbReference>
<dbReference type="Gene3D" id="3.40.1190.10">
    <property type="entry name" value="Mur-like, catalytic domain"/>
    <property type="match status" value="1"/>
</dbReference>
<keyword evidence="12" id="KW-0961">Cell wall biogenesis/degradation</keyword>
<keyword evidence="5 18" id="KW-0436">Ligase</keyword>
<dbReference type="AlphaFoldDB" id="A0A1F4XLT7"/>
<dbReference type="Pfam" id="PF08245">
    <property type="entry name" value="Mur_ligase_M"/>
    <property type="match status" value="1"/>
</dbReference>
<dbReference type="EC" id="6.3.2.8" evidence="3 14"/>
<dbReference type="GO" id="GO:0051301">
    <property type="term" value="P:cell division"/>
    <property type="evidence" value="ECO:0007669"/>
    <property type="project" value="UniProtKB-KW"/>
</dbReference>
<dbReference type="Gene3D" id="3.40.50.720">
    <property type="entry name" value="NAD(P)-binding Rossmann-like Domain"/>
    <property type="match status" value="1"/>
</dbReference>
<feature type="domain" description="Mur ligase central" evidence="17">
    <location>
        <begin position="98"/>
        <end position="284"/>
    </location>
</feature>
<evidence type="ECO:0000259" key="16">
    <source>
        <dbReference type="Pfam" id="PF02875"/>
    </source>
</evidence>
<sequence>MTALAQVLQTWGCLVSGSDTKEKYFTDEVLRSLGIKYQEGFAAANVPAEVDLVVRSAAYAEDHPEVAAALRRGLKVMIYPVALAAIVNNAPRSIGIIGSHGKTTSTAMVGALLQEAGLDPTVFVGTRVKQFNDSNALAGRRDLVVAELCEYRRHFLFSKPKYVILTNIDWDHPDSFPTPADYQRAYELFLAQLEPEAVIVYNGDDQNCLAVMRRPEIKNRFARQISFGFGPACDWRAERKMAIGSQNQAKQEFIVWQNNKEFGKFALTLLGEHNVRNALGALIIALQLGVEKELAAAVFSTFSGTKRRFEYKGEFNGVSIYDDYAHHPTEIFATLKAAKERFFKPKIWCVFQAHTYSRTGALLADFAKSFLYADEVIINEVFASAREITGADKVDGAKLAAKVQEHQQHTQFIADFVATAAYLAAKMHPGDILITMGAGDAYQVADLLLAKNQEKVLSN</sequence>
<evidence type="ECO:0000256" key="14">
    <source>
        <dbReference type="NCBIfam" id="TIGR01082"/>
    </source>
</evidence>
<evidence type="ECO:0000256" key="11">
    <source>
        <dbReference type="ARBA" id="ARBA00023306"/>
    </source>
</evidence>
<keyword evidence="4" id="KW-0963">Cytoplasm</keyword>
<evidence type="ECO:0000313" key="18">
    <source>
        <dbReference type="EMBL" id="OGC82564.1"/>
    </source>
</evidence>
<protein>
    <recommendedName>
        <fullName evidence="3 14">UDP-N-acetylmuramate--L-alanine ligase</fullName>
        <ecNumber evidence="3 14">6.3.2.8</ecNumber>
    </recommendedName>
</protein>
<evidence type="ECO:0000256" key="4">
    <source>
        <dbReference type="ARBA" id="ARBA00022490"/>
    </source>
</evidence>
<organism evidence="18 19">
    <name type="scientific">Candidatus Abawacabacteria bacterium RIFCSPHIGHO2_01_FULL_46_8</name>
    <dbReference type="NCBI Taxonomy" id="1817815"/>
    <lineage>
        <taxon>Bacteria</taxon>
        <taxon>Candidatus Abawacaibacteriota</taxon>
    </lineage>
</organism>
<keyword evidence="11" id="KW-0131">Cell cycle</keyword>
<evidence type="ECO:0000256" key="13">
    <source>
        <dbReference type="ARBA" id="ARBA00047833"/>
    </source>
</evidence>
<dbReference type="NCBIfam" id="TIGR01082">
    <property type="entry name" value="murC"/>
    <property type="match status" value="1"/>
</dbReference>
<dbReference type="EMBL" id="MEWS01000016">
    <property type="protein sequence ID" value="OGC82564.1"/>
    <property type="molecule type" value="Genomic_DNA"/>
</dbReference>
<evidence type="ECO:0000256" key="1">
    <source>
        <dbReference type="ARBA" id="ARBA00004496"/>
    </source>
</evidence>
<evidence type="ECO:0000256" key="12">
    <source>
        <dbReference type="ARBA" id="ARBA00023316"/>
    </source>
</evidence>
<comment type="catalytic activity">
    <reaction evidence="13">
        <text>UDP-N-acetyl-alpha-D-muramate + L-alanine + ATP = UDP-N-acetyl-alpha-D-muramoyl-L-alanine + ADP + phosphate + H(+)</text>
        <dbReference type="Rhea" id="RHEA:23372"/>
        <dbReference type="ChEBI" id="CHEBI:15378"/>
        <dbReference type="ChEBI" id="CHEBI:30616"/>
        <dbReference type="ChEBI" id="CHEBI:43474"/>
        <dbReference type="ChEBI" id="CHEBI:57972"/>
        <dbReference type="ChEBI" id="CHEBI:70757"/>
        <dbReference type="ChEBI" id="CHEBI:83898"/>
        <dbReference type="ChEBI" id="CHEBI:456216"/>
        <dbReference type="EC" id="6.3.2.8"/>
    </reaction>
</comment>
<evidence type="ECO:0000313" key="19">
    <source>
        <dbReference type="Proteomes" id="UP000177521"/>
    </source>
</evidence>
<evidence type="ECO:0000256" key="8">
    <source>
        <dbReference type="ARBA" id="ARBA00022840"/>
    </source>
</evidence>
<name>A0A1F4XLT7_9BACT</name>
<dbReference type="PANTHER" id="PTHR43445:SF3">
    <property type="entry name" value="UDP-N-ACETYLMURAMATE--L-ALANINE LIGASE"/>
    <property type="match status" value="1"/>
</dbReference>
<evidence type="ECO:0000259" key="17">
    <source>
        <dbReference type="Pfam" id="PF08245"/>
    </source>
</evidence>
<keyword evidence="9" id="KW-0133">Cell shape</keyword>
<dbReference type="SUPFAM" id="SSF51984">
    <property type="entry name" value="MurCD N-terminal domain"/>
    <property type="match status" value="1"/>
</dbReference>
<dbReference type="GO" id="GO:0071555">
    <property type="term" value="P:cell wall organization"/>
    <property type="evidence" value="ECO:0007669"/>
    <property type="project" value="UniProtKB-KW"/>
</dbReference>
<dbReference type="PANTHER" id="PTHR43445">
    <property type="entry name" value="UDP-N-ACETYLMURAMATE--L-ALANINE LIGASE-RELATED"/>
    <property type="match status" value="1"/>
</dbReference>
<reference evidence="18 19" key="1">
    <citation type="journal article" date="2016" name="Nat. Commun.">
        <title>Thousands of microbial genomes shed light on interconnected biogeochemical processes in an aquifer system.</title>
        <authorList>
            <person name="Anantharaman K."/>
            <person name="Brown C.T."/>
            <person name="Hug L.A."/>
            <person name="Sharon I."/>
            <person name="Castelle C.J."/>
            <person name="Probst A.J."/>
            <person name="Thomas B.C."/>
            <person name="Singh A."/>
            <person name="Wilkins M.J."/>
            <person name="Karaoz U."/>
            <person name="Brodie E.L."/>
            <person name="Williams K.H."/>
            <person name="Hubbard S.S."/>
            <person name="Banfield J.F."/>
        </authorList>
    </citation>
    <scope>NUCLEOTIDE SEQUENCE [LARGE SCALE GENOMIC DNA]</scope>
</reference>
<accession>A0A1F4XLT7</accession>
<keyword evidence="6" id="KW-0132">Cell division</keyword>
<dbReference type="InterPro" id="IPR050061">
    <property type="entry name" value="MurCDEF_pg_biosynth"/>
</dbReference>
<comment type="subcellular location">
    <subcellularLocation>
        <location evidence="1">Cytoplasm</location>
    </subcellularLocation>
</comment>
<feature type="domain" description="Mur ligase N-terminal catalytic" evidence="15">
    <location>
        <begin position="1"/>
        <end position="88"/>
    </location>
</feature>
<dbReference type="Proteomes" id="UP000177521">
    <property type="component" value="Unassembled WGS sequence"/>
</dbReference>